<name>A0ABP9ARM3_9PSEU</name>
<keyword evidence="2" id="KW-1133">Transmembrane helix</keyword>
<evidence type="ECO:0000313" key="3">
    <source>
        <dbReference type="EMBL" id="GAA4784751.1"/>
    </source>
</evidence>
<dbReference type="EMBL" id="BAABHO010000011">
    <property type="protein sequence ID" value="GAA4784751.1"/>
    <property type="molecule type" value="Genomic_DNA"/>
</dbReference>
<keyword evidence="4" id="KW-1185">Reference proteome</keyword>
<evidence type="ECO:0000256" key="2">
    <source>
        <dbReference type="SAM" id="Phobius"/>
    </source>
</evidence>
<feature type="transmembrane region" description="Helical" evidence="2">
    <location>
        <begin position="130"/>
        <end position="152"/>
    </location>
</feature>
<sequence>MTAPRPPGRLLGLLVLLLVVAAAVLWGSSRLTWVSQVVESATGPRTSTADGAGAEPILVPWALLCLAAVGGLVATAGWGRRVVGTLVAVAGLWAVLRAATGLVAPTLQALSVGVRPGDRPLPPEAVASGPLLAVLGGLLMLAAGLLTVRWAAVLPRMGARYDAPGERRPAPADPDRALWEALDEGSDPTAGPEPGPGPHRDPDPRADTDGGRGDDRVRDLHGEPPPGRRPGGPLDSGGGRARESGLTWNELGRGKGADPA</sequence>
<comment type="caution">
    <text evidence="3">The sequence shown here is derived from an EMBL/GenBank/DDBJ whole genome shotgun (WGS) entry which is preliminary data.</text>
</comment>
<reference evidence="4" key="1">
    <citation type="journal article" date="2019" name="Int. J. Syst. Evol. Microbiol.">
        <title>The Global Catalogue of Microorganisms (GCM) 10K type strain sequencing project: providing services to taxonomists for standard genome sequencing and annotation.</title>
        <authorList>
            <consortium name="The Broad Institute Genomics Platform"/>
            <consortium name="The Broad Institute Genome Sequencing Center for Infectious Disease"/>
            <person name="Wu L."/>
            <person name="Ma J."/>
        </authorList>
    </citation>
    <scope>NUCLEOTIDE SEQUENCE [LARGE SCALE GENOMIC DNA]</scope>
    <source>
        <strain evidence="4">JCM 17979</strain>
    </source>
</reference>
<feature type="region of interest" description="Disordered" evidence="1">
    <location>
        <begin position="182"/>
        <end position="260"/>
    </location>
</feature>
<feature type="transmembrane region" description="Helical" evidence="2">
    <location>
        <begin position="58"/>
        <end position="79"/>
    </location>
</feature>
<protein>
    <submittedName>
        <fullName evidence="3">Uncharacterized protein</fullName>
    </submittedName>
</protein>
<accession>A0ABP9ARM3</accession>
<keyword evidence="2" id="KW-0472">Membrane</keyword>
<dbReference type="RefSeq" id="WP_345413241.1">
    <property type="nucleotide sequence ID" value="NZ_BAABHO010000011.1"/>
</dbReference>
<dbReference type="InterPro" id="IPR019051">
    <property type="entry name" value="Trp_biosyn_TM_oprn/chp"/>
</dbReference>
<evidence type="ECO:0000256" key="1">
    <source>
        <dbReference type="SAM" id="MobiDB-lite"/>
    </source>
</evidence>
<feature type="compositionally biased region" description="Basic and acidic residues" evidence="1">
    <location>
        <begin position="198"/>
        <end position="222"/>
    </location>
</feature>
<organism evidence="3 4">
    <name type="scientific">Actinomycetospora chlora</name>
    <dbReference type="NCBI Taxonomy" id="663608"/>
    <lineage>
        <taxon>Bacteria</taxon>
        <taxon>Bacillati</taxon>
        <taxon>Actinomycetota</taxon>
        <taxon>Actinomycetes</taxon>
        <taxon>Pseudonocardiales</taxon>
        <taxon>Pseudonocardiaceae</taxon>
        <taxon>Actinomycetospora</taxon>
    </lineage>
</organism>
<feature type="transmembrane region" description="Helical" evidence="2">
    <location>
        <begin position="86"/>
        <end position="110"/>
    </location>
</feature>
<keyword evidence="2" id="KW-0812">Transmembrane</keyword>
<gene>
    <name evidence="3" type="ORF">GCM10023200_18100</name>
</gene>
<evidence type="ECO:0000313" key="4">
    <source>
        <dbReference type="Proteomes" id="UP001500928"/>
    </source>
</evidence>
<dbReference type="Pfam" id="PF09534">
    <property type="entry name" value="Trp_oprn_chp"/>
    <property type="match status" value="1"/>
</dbReference>
<dbReference type="Proteomes" id="UP001500928">
    <property type="component" value="Unassembled WGS sequence"/>
</dbReference>
<proteinExistence type="predicted"/>